<dbReference type="InterPro" id="IPR036390">
    <property type="entry name" value="WH_DNA-bd_sf"/>
</dbReference>
<dbReference type="SUPFAM" id="SSF46785">
    <property type="entry name" value="Winged helix' DNA-binding domain"/>
    <property type="match status" value="1"/>
</dbReference>
<evidence type="ECO:0000313" key="2">
    <source>
        <dbReference type="EMBL" id="KKK60107.1"/>
    </source>
</evidence>
<dbReference type="Gene3D" id="1.10.10.10">
    <property type="entry name" value="Winged helix-like DNA-binding domain superfamily/Winged helix DNA-binding domain"/>
    <property type="match status" value="1"/>
</dbReference>
<organism evidence="2">
    <name type="scientific">marine sediment metagenome</name>
    <dbReference type="NCBI Taxonomy" id="412755"/>
    <lineage>
        <taxon>unclassified sequences</taxon>
        <taxon>metagenomes</taxon>
        <taxon>ecological metagenomes</taxon>
    </lineage>
</organism>
<dbReference type="InterPro" id="IPR038723">
    <property type="entry name" value="ArnR1-like_HTH"/>
</dbReference>
<dbReference type="Pfam" id="PF14947">
    <property type="entry name" value="HTH_45"/>
    <property type="match status" value="1"/>
</dbReference>
<evidence type="ECO:0000259" key="1">
    <source>
        <dbReference type="Pfam" id="PF14947"/>
    </source>
</evidence>
<accession>A0A0F8WT69</accession>
<feature type="domain" description="ArnR1-like winged helix-turn-helix" evidence="1">
    <location>
        <begin position="29"/>
        <end position="111"/>
    </location>
</feature>
<dbReference type="EMBL" id="LAZR01063137">
    <property type="protein sequence ID" value="KKK60107.1"/>
    <property type="molecule type" value="Genomic_DNA"/>
</dbReference>
<gene>
    <name evidence="2" type="ORF">LCGC14_3027660</name>
</gene>
<protein>
    <recommendedName>
        <fullName evidence="1">ArnR1-like winged helix-turn-helix domain-containing protein</fullName>
    </recommendedName>
</protein>
<comment type="caution">
    <text evidence="2">The sequence shown here is derived from an EMBL/GenBank/DDBJ whole genome shotgun (WGS) entry which is preliminary data.</text>
</comment>
<feature type="non-terminal residue" evidence="2">
    <location>
        <position position="1"/>
    </location>
</feature>
<dbReference type="AlphaFoldDB" id="A0A0F8WT69"/>
<reference evidence="2" key="1">
    <citation type="journal article" date="2015" name="Nature">
        <title>Complex archaea that bridge the gap between prokaryotes and eukaryotes.</title>
        <authorList>
            <person name="Spang A."/>
            <person name="Saw J.H."/>
            <person name="Jorgensen S.L."/>
            <person name="Zaremba-Niedzwiedzka K."/>
            <person name="Martijn J."/>
            <person name="Lind A.E."/>
            <person name="van Eijk R."/>
            <person name="Schleper C."/>
            <person name="Guy L."/>
            <person name="Ettema T.J."/>
        </authorList>
    </citation>
    <scope>NUCLEOTIDE SEQUENCE</scope>
</reference>
<dbReference type="InterPro" id="IPR036388">
    <property type="entry name" value="WH-like_DNA-bd_sf"/>
</dbReference>
<name>A0A0F8WT69_9ZZZZ</name>
<sequence length="119" mass="13518">LLSIWNNSVFLSYTMPKINSEVRMVTAYRPHMKIIGDILSTTKDDLHSDEGASVTYLIRKANVSHTRISKILINLVSQGLLEQVNSEGTFRYKISSNGREFLVAYQTFSRFAENFGLVI</sequence>
<proteinExistence type="predicted"/>